<name>A0A2K8N7I2_9BACL</name>
<dbReference type="KEGG" id="kyr:CVV65_05945"/>
<accession>A0A2K8N7I2</accession>
<feature type="region of interest" description="Disordered" evidence="1">
    <location>
        <begin position="1"/>
        <end position="41"/>
    </location>
</feature>
<dbReference type="EMBL" id="CP024955">
    <property type="protein sequence ID" value="ATY84550.1"/>
    <property type="molecule type" value="Genomic_DNA"/>
</dbReference>
<sequence>MCTSSTTAGKQIHHRVNRRKRPSRKSTTTGTTSKREEVRLKHRIDEIYTDHPAYGSRRMTAVLRREGGCQS</sequence>
<evidence type="ECO:0000313" key="3">
    <source>
        <dbReference type="EMBL" id="ATY84550.1"/>
    </source>
</evidence>
<dbReference type="InterPro" id="IPR025948">
    <property type="entry name" value="HTH-like_dom"/>
</dbReference>
<evidence type="ECO:0000259" key="2">
    <source>
        <dbReference type="Pfam" id="PF13276"/>
    </source>
</evidence>
<protein>
    <recommendedName>
        <fullName evidence="2">HTH-like domain-containing protein</fullName>
    </recommendedName>
</protein>
<dbReference type="AlphaFoldDB" id="A0A2K8N7I2"/>
<keyword evidence="4" id="KW-1185">Reference proteome</keyword>
<proteinExistence type="predicted"/>
<dbReference type="Pfam" id="PF13276">
    <property type="entry name" value="HTH_21"/>
    <property type="match status" value="1"/>
</dbReference>
<evidence type="ECO:0000313" key="4">
    <source>
        <dbReference type="Proteomes" id="UP000231932"/>
    </source>
</evidence>
<reference evidence="4" key="1">
    <citation type="submission" date="2017-11" db="EMBL/GenBank/DDBJ databases">
        <title>Complete Genome Sequence of Kyrpidia sp. Strain EA-1, a thermophilic, hydrogen-oxidizing Bacterium, isolated from the Azores.</title>
        <authorList>
            <person name="Reiner J.E."/>
            <person name="Lapp C.J."/>
            <person name="Bunk B."/>
            <person name="Gescher J."/>
        </authorList>
    </citation>
    <scope>NUCLEOTIDE SEQUENCE [LARGE SCALE GENOMIC DNA]</scope>
    <source>
        <strain evidence="4">EA-1</strain>
    </source>
</reference>
<evidence type="ECO:0000256" key="1">
    <source>
        <dbReference type="SAM" id="MobiDB-lite"/>
    </source>
</evidence>
<organism evidence="3 4">
    <name type="scientific">Kyrpidia spormannii</name>
    <dbReference type="NCBI Taxonomy" id="2055160"/>
    <lineage>
        <taxon>Bacteria</taxon>
        <taxon>Bacillati</taxon>
        <taxon>Bacillota</taxon>
        <taxon>Bacilli</taxon>
        <taxon>Bacillales</taxon>
        <taxon>Alicyclobacillaceae</taxon>
        <taxon>Kyrpidia</taxon>
    </lineage>
</organism>
<dbReference type="Proteomes" id="UP000231932">
    <property type="component" value="Chromosome"/>
</dbReference>
<gene>
    <name evidence="3" type="ORF">CVV65_05945</name>
</gene>
<feature type="compositionally biased region" description="Basic residues" evidence="1">
    <location>
        <begin position="11"/>
        <end position="24"/>
    </location>
</feature>
<feature type="domain" description="HTH-like" evidence="2">
    <location>
        <begin position="37"/>
        <end position="69"/>
    </location>
</feature>